<dbReference type="InterPro" id="IPR017455">
    <property type="entry name" value="Znf_FYVE-rel"/>
</dbReference>
<evidence type="ECO:0000256" key="3">
    <source>
        <dbReference type="ARBA" id="ARBA00022658"/>
    </source>
</evidence>
<evidence type="ECO:0000256" key="2">
    <source>
        <dbReference type="ARBA" id="ARBA00022490"/>
    </source>
</evidence>
<keyword evidence="7" id="KW-0206">Cytoskeleton</keyword>
<dbReference type="InterPro" id="IPR013083">
    <property type="entry name" value="Znf_RING/FYVE/PHD"/>
</dbReference>
<feature type="domain" description="PH" evidence="10">
    <location>
        <begin position="250"/>
        <end position="347"/>
    </location>
</feature>
<dbReference type="InterPro" id="IPR011993">
    <property type="entry name" value="PH-like_dom_sf"/>
</dbReference>
<dbReference type="Gene3D" id="3.30.40.10">
    <property type="entry name" value="Zinc/RING finger domain, C3HC4 (zinc finger)"/>
    <property type="match status" value="1"/>
</dbReference>
<dbReference type="GO" id="GO:0005737">
    <property type="term" value="C:cytoplasm"/>
    <property type="evidence" value="ECO:0007669"/>
    <property type="project" value="TreeGrafter"/>
</dbReference>
<dbReference type="PROSITE" id="PS50010">
    <property type="entry name" value="DH_2"/>
    <property type="match status" value="1"/>
</dbReference>
<evidence type="ECO:0000256" key="8">
    <source>
        <dbReference type="PROSITE-ProRule" id="PRU00091"/>
    </source>
</evidence>
<evidence type="ECO:0000313" key="13">
    <source>
        <dbReference type="EMBL" id="KAJ1647643.1"/>
    </source>
</evidence>
<dbReference type="InterPro" id="IPR011011">
    <property type="entry name" value="Znf_FYVE_PHD"/>
</dbReference>
<keyword evidence="14" id="KW-1185">Reference proteome</keyword>
<feature type="compositionally biased region" description="Polar residues" evidence="9">
    <location>
        <begin position="608"/>
        <end position="627"/>
    </location>
</feature>
<protein>
    <submittedName>
        <fullName evidence="13">Uncharacterized protein</fullName>
    </submittedName>
</protein>
<dbReference type="GO" id="GO:0008270">
    <property type="term" value="F:zinc ion binding"/>
    <property type="evidence" value="ECO:0007669"/>
    <property type="project" value="UniProtKB-KW"/>
</dbReference>
<evidence type="ECO:0000259" key="12">
    <source>
        <dbReference type="PROSITE" id="PS50178"/>
    </source>
</evidence>
<dbReference type="Pfam" id="PF00169">
    <property type="entry name" value="PH"/>
    <property type="match status" value="1"/>
</dbReference>
<name>A0A9W7XPW2_9FUNG</name>
<accession>A0A9W7XPW2</accession>
<dbReference type="PROSITE" id="PS50178">
    <property type="entry name" value="ZF_FYVE"/>
    <property type="match status" value="1"/>
</dbReference>
<dbReference type="EMBL" id="JANBOH010000024">
    <property type="protein sequence ID" value="KAJ1647643.1"/>
    <property type="molecule type" value="Genomic_DNA"/>
</dbReference>
<evidence type="ECO:0000259" key="11">
    <source>
        <dbReference type="PROSITE" id="PS50010"/>
    </source>
</evidence>
<dbReference type="InterPro" id="IPR001849">
    <property type="entry name" value="PH_domain"/>
</dbReference>
<dbReference type="SUPFAM" id="SSF50729">
    <property type="entry name" value="PH domain-like"/>
    <property type="match status" value="1"/>
</dbReference>
<reference evidence="13" key="1">
    <citation type="submission" date="2022-07" db="EMBL/GenBank/DDBJ databases">
        <title>Phylogenomic reconstructions and comparative analyses of Kickxellomycotina fungi.</title>
        <authorList>
            <person name="Reynolds N.K."/>
            <person name="Stajich J.E."/>
            <person name="Barry K."/>
            <person name="Grigoriev I.V."/>
            <person name="Crous P."/>
            <person name="Smith M.E."/>
        </authorList>
    </citation>
    <scope>NUCLEOTIDE SEQUENCE</scope>
    <source>
        <strain evidence="13">NBRC 105413</strain>
    </source>
</reference>
<dbReference type="SMART" id="SM00233">
    <property type="entry name" value="PH"/>
    <property type="match status" value="1"/>
</dbReference>
<dbReference type="SUPFAM" id="SSF57903">
    <property type="entry name" value="FYVE/PHD zinc finger"/>
    <property type="match status" value="1"/>
</dbReference>
<feature type="compositionally biased region" description="Low complexity" evidence="9">
    <location>
        <begin position="1"/>
        <end position="13"/>
    </location>
</feature>
<dbReference type="SMART" id="SM00325">
    <property type="entry name" value="RhoGEF"/>
    <property type="match status" value="1"/>
</dbReference>
<dbReference type="InterPro" id="IPR000306">
    <property type="entry name" value="Znf_FYVE"/>
</dbReference>
<dbReference type="GO" id="GO:0005085">
    <property type="term" value="F:guanyl-nucleotide exchange factor activity"/>
    <property type="evidence" value="ECO:0007669"/>
    <property type="project" value="UniProtKB-KW"/>
</dbReference>
<feature type="domain" description="FYVE-type" evidence="12">
    <location>
        <begin position="392"/>
        <end position="454"/>
    </location>
</feature>
<dbReference type="Pfam" id="PF01363">
    <property type="entry name" value="FYVE"/>
    <property type="match status" value="1"/>
</dbReference>
<proteinExistence type="predicted"/>
<dbReference type="PANTHER" id="PTHR12673">
    <property type="entry name" value="FACIOGENITAL DYSPLASIA PROTEIN"/>
    <property type="match status" value="1"/>
</dbReference>
<dbReference type="GO" id="GO:0005856">
    <property type="term" value="C:cytoskeleton"/>
    <property type="evidence" value="ECO:0007669"/>
    <property type="project" value="UniProtKB-SubCell"/>
</dbReference>
<dbReference type="CDD" id="cd00160">
    <property type="entry name" value="RhoGEF"/>
    <property type="match status" value="1"/>
</dbReference>
<evidence type="ECO:0000256" key="7">
    <source>
        <dbReference type="ARBA" id="ARBA00023212"/>
    </source>
</evidence>
<evidence type="ECO:0000256" key="6">
    <source>
        <dbReference type="ARBA" id="ARBA00022833"/>
    </source>
</evidence>
<gene>
    <name evidence="13" type="ORF">LPJ64_001022</name>
</gene>
<keyword evidence="2" id="KW-0963">Cytoplasm</keyword>
<dbReference type="Gene3D" id="2.30.29.30">
    <property type="entry name" value="Pleckstrin-homology domain (PH domain)/Phosphotyrosine-binding domain (PTB)"/>
    <property type="match status" value="1"/>
</dbReference>
<dbReference type="SMART" id="SM00064">
    <property type="entry name" value="FYVE"/>
    <property type="match status" value="1"/>
</dbReference>
<organism evidence="13 14">
    <name type="scientific">Coemansia asiatica</name>
    <dbReference type="NCBI Taxonomy" id="1052880"/>
    <lineage>
        <taxon>Eukaryota</taxon>
        <taxon>Fungi</taxon>
        <taxon>Fungi incertae sedis</taxon>
        <taxon>Zoopagomycota</taxon>
        <taxon>Kickxellomycotina</taxon>
        <taxon>Kickxellomycetes</taxon>
        <taxon>Kickxellales</taxon>
        <taxon>Kickxellaceae</taxon>
        <taxon>Coemansia</taxon>
    </lineage>
</organism>
<dbReference type="InterPro" id="IPR000219">
    <property type="entry name" value="DH_dom"/>
</dbReference>
<dbReference type="PROSITE" id="PS50003">
    <property type="entry name" value="PH_DOMAIN"/>
    <property type="match status" value="1"/>
</dbReference>
<keyword evidence="4" id="KW-0479">Metal-binding</keyword>
<evidence type="ECO:0000256" key="1">
    <source>
        <dbReference type="ARBA" id="ARBA00004245"/>
    </source>
</evidence>
<evidence type="ECO:0000256" key="5">
    <source>
        <dbReference type="ARBA" id="ARBA00022771"/>
    </source>
</evidence>
<dbReference type="Proteomes" id="UP001145021">
    <property type="component" value="Unassembled WGS sequence"/>
</dbReference>
<keyword evidence="3" id="KW-0344">Guanine-nucleotide releasing factor</keyword>
<dbReference type="SUPFAM" id="SSF48065">
    <property type="entry name" value="DBL homology domain (DH-domain)"/>
    <property type="match status" value="1"/>
</dbReference>
<keyword evidence="6" id="KW-0862">Zinc</keyword>
<comment type="subcellular location">
    <subcellularLocation>
        <location evidence="1">Cytoplasm</location>
        <location evidence="1">Cytoskeleton</location>
    </subcellularLocation>
</comment>
<dbReference type="InterPro" id="IPR035899">
    <property type="entry name" value="DBL_dom_sf"/>
</dbReference>
<dbReference type="Gene3D" id="1.20.900.10">
    <property type="entry name" value="Dbl homology (DH) domain"/>
    <property type="match status" value="1"/>
</dbReference>
<keyword evidence="5 8" id="KW-0863">Zinc-finger</keyword>
<dbReference type="InterPro" id="IPR051092">
    <property type="entry name" value="FYVE_RhoGEF_PH"/>
</dbReference>
<feature type="domain" description="DH" evidence="11">
    <location>
        <begin position="27"/>
        <end position="221"/>
    </location>
</feature>
<dbReference type="Pfam" id="PF00621">
    <property type="entry name" value="RhoGEF"/>
    <property type="match status" value="1"/>
</dbReference>
<evidence type="ECO:0000256" key="4">
    <source>
        <dbReference type="ARBA" id="ARBA00022723"/>
    </source>
</evidence>
<sequence length="905" mass="100088">MMAASDAGACNDAATHEHSWTQQQTSHRAKVAAEILETERSYVNGLGLIEKLYISPLLLSAQQPTPILSRKQVRQMFANFPDIITLSRELLSQLESRLGPEANPPWDAETGRIGDMFLRIAPFLKMYSLYLRNFRSALADISRWLSTNQEFAHFIQLANSSPECKGLSFQSYLLLPVQRIPRYKLLLEDLLKHTPPGHVDHQSIGDALRTIEDVAAFVNENIEEHEMTLSIIEIQRTLGLKEPLLVPGRRLIKTGTLTKICRKSHQQRHFYLFSDILLYSNHQTPLGEDQSGHRRVPLEDCKVMDIPDTHDCRNQFTIISREKSFIVYASCFPEKREWMDALMRAITEQREARETLQMDSSLKRRIARARRSTMMQFPRVAENFDAPVWDPDESAERCYICFRDFSLFVRKHHCRACGKIVCNSCSRKNIMFVAQDSTEAKEGRGCDQCIARLFGREALESPPSTIHKILSRSRHSLDPSALIQSISSLTMGAGTMRNLHTTDSPILEEEPLQREDGEEGRRQVEDDGFALPSVAQVVAHGSSAAPFQFGYLSQPSTGESTPVNDSSRRIADNAQSATIGGMTRGHYVPTRPSTPTPAPASARISASVDRTSSVSEPASVQCSSSMPRTNRLSAILGRRFSKHSSTGSAIDYWDSLPVSARSTILYETSPSSLHPPDANSPISTLSHHRISFVSSSCSTVVSESSQRFRRARVRRPIAFAPDASQPMIAAEQPKQAVSQSLAGSHCSLLALYENPTARPSTPLQPVLISHAAPPKLTLVQAEATAARIRKPISATLCSLCHGDFDQQHQCASCLSLVCPRCISHKSIQPASVAKTSGASTPNFSRILSMYIPEGYDQLSGGGLICTSCAARPSSIIVEDSSDEKEAASGNNERVFGHSVFAKGRC</sequence>
<feature type="region of interest" description="Disordered" evidence="9">
    <location>
        <begin position="501"/>
        <end position="523"/>
    </location>
</feature>
<comment type="caution">
    <text evidence="13">The sequence shown here is derived from an EMBL/GenBank/DDBJ whole genome shotgun (WGS) entry which is preliminary data.</text>
</comment>
<evidence type="ECO:0000256" key="9">
    <source>
        <dbReference type="SAM" id="MobiDB-lite"/>
    </source>
</evidence>
<dbReference type="AlphaFoldDB" id="A0A9W7XPW2"/>
<feature type="compositionally biased region" description="Basic and acidic residues" evidence="9">
    <location>
        <begin position="511"/>
        <end position="523"/>
    </location>
</feature>
<feature type="region of interest" description="Disordered" evidence="9">
    <location>
        <begin position="575"/>
        <end position="627"/>
    </location>
</feature>
<dbReference type="PANTHER" id="PTHR12673:SF159">
    <property type="entry name" value="LD03170P"/>
    <property type="match status" value="1"/>
</dbReference>
<feature type="region of interest" description="Disordered" evidence="9">
    <location>
        <begin position="1"/>
        <end position="25"/>
    </location>
</feature>
<evidence type="ECO:0000313" key="14">
    <source>
        <dbReference type="Proteomes" id="UP001145021"/>
    </source>
</evidence>
<evidence type="ECO:0000259" key="10">
    <source>
        <dbReference type="PROSITE" id="PS50003"/>
    </source>
</evidence>